<keyword evidence="1" id="KW-0732">Signal</keyword>
<name>A0A2T0LAQ5_9BACL</name>
<proteinExistence type="predicted"/>
<gene>
    <name evidence="2" type="ORF">CLV97_13314</name>
</gene>
<dbReference type="AlphaFoldDB" id="A0A2T0LAQ5"/>
<accession>A0A2T0LAQ5</accession>
<keyword evidence="3" id="KW-1185">Reference proteome</keyword>
<evidence type="ECO:0000256" key="1">
    <source>
        <dbReference type="SAM" id="SignalP"/>
    </source>
</evidence>
<sequence length="305" mass="34163">MIKRWFGLFISVLLTLSTFGLTPSSANASPQTPEEKASKEKAIQIAKEYIQRSSSDLSNRLSKLRGKDVTFEEVNKVISDYYKQNPAPQMVANDPTISIEDVFPKKVEKYKSRNKGKPFVITDFLKKQRQNEEDGELISLNRKNDGTIDVFVSDIGGVIGCEFGTVDNELSKKAKTKSSGNVGIAAYTPTKRTTCVAYTALGDRAFTLWAEGRFYYDGKTSWITHADGDYQRHLFGSTMVLEPRALGKMRTVYIEGHRYSEVYSRLYYEAVFGIRWAGIVLASDTVETSVGVTVTGNTYGRCIRL</sequence>
<reference evidence="2 3" key="1">
    <citation type="submission" date="2018-03" db="EMBL/GenBank/DDBJ databases">
        <title>Genomic Encyclopedia of Archaeal and Bacterial Type Strains, Phase II (KMG-II): from individual species to whole genera.</title>
        <authorList>
            <person name="Goeker M."/>
        </authorList>
    </citation>
    <scope>NUCLEOTIDE SEQUENCE [LARGE SCALE GENOMIC DNA]</scope>
    <source>
        <strain evidence="2 3">DSM 44946</strain>
    </source>
</reference>
<feature type="chain" id="PRO_5015393198" evidence="1">
    <location>
        <begin position="29"/>
        <end position="305"/>
    </location>
</feature>
<feature type="signal peptide" evidence="1">
    <location>
        <begin position="1"/>
        <end position="28"/>
    </location>
</feature>
<dbReference type="RefSeq" id="WP_106346503.1">
    <property type="nucleotide sequence ID" value="NZ_PVNE01000033.1"/>
</dbReference>
<protein>
    <submittedName>
        <fullName evidence="2">Uncharacterized protein</fullName>
    </submittedName>
</protein>
<comment type="caution">
    <text evidence="2">The sequence shown here is derived from an EMBL/GenBank/DDBJ whole genome shotgun (WGS) entry which is preliminary data.</text>
</comment>
<dbReference type="OrthoDB" id="2943851at2"/>
<dbReference type="Proteomes" id="UP000237797">
    <property type="component" value="Unassembled WGS sequence"/>
</dbReference>
<evidence type="ECO:0000313" key="3">
    <source>
        <dbReference type="Proteomes" id="UP000237797"/>
    </source>
</evidence>
<dbReference type="EMBL" id="PVNE01000033">
    <property type="protein sequence ID" value="PRX38913.1"/>
    <property type="molecule type" value="Genomic_DNA"/>
</dbReference>
<organism evidence="2 3">
    <name type="scientific">Planifilum fimeticola</name>
    <dbReference type="NCBI Taxonomy" id="201975"/>
    <lineage>
        <taxon>Bacteria</taxon>
        <taxon>Bacillati</taxon>
        <taxon>Bacillota</taxon>
        <taxon>Bacilli</taxon>
        <taxon>Bacillales</taxon>
        <taxon>Thermoactinomycetaceae</taxon>
        <taxon>Planifilum</taxon>
    </lineage>
</organism>
<evidence type="ECO:0000313" key="2">
    <source>
        <dbReference type="EMBL" id="PRX38913.1"/>
    </source>
</evidence>